<sequence>MSCDEKKDNKRDYDGCVCEVIRAVKDIQEHAVDEECPPCTSCFLEPLGELSSKSRRKCADTRVFMLITDDGTPFSAFYRDGDRRDHDCISVYFRVEKIFHGCCATLRVLEPKDKEGKEVDLLSASGTKIKLSQLCKVHDFDSTDSCITVDLKCFCAVQCIKDVFLDVCDCG</sequence>
<reference evidence="1 2" key="1">
    <citation type="journal article" date="1979" name="Int. J. Syst. Evol. Microbiol.">
        <title>Bacillus globisporus subsp. marinus subsp. nov.</title>
        <authorList>
            <person name="Liu H."/>
        </authorList>
    </citation>
    <scope>NUCLEOTIDE SEQUENCE [LARGE SCALE GENOMIC DNA]</scope>
    <source>
        <strain evidence="1 2">DSM 1297</strain>
    </source>
</reference>
<gene>
    <name evidence="1" type="ORF">AB1471_07160</name>
</gene>
<protein>
    <submittedName>
        <fullName evidence="1">CotY/CotZ family spore coat protein</fullName>
    </submittedName>
</protein>
<organism evidence="1 2">
    <name type="scientific">Jeotgalibacillus marinus</name>
    <dbReference type="NCBI Taxonomy" id="86667"/>
    <lineage>
        <taxon>Bacteria</taxon>
        <taxon>Bacillati</taxon>
        <taxon>Bacillota</taxon>
        <taxon>Bacilli</taxon>
        <taxon>Bacillales</taxon>
        <taxon>Caryophanaceae</taxon>
        <taxon>Jeotgalibacillus</taxon>
    </lineage>
</organism>
<evidence type="ECO:0000313" key="2">
    <source>
        <dbReference type="Proteomes" id="UP001556040"/>
    </source>
</evidence>
<keyword evidence="2" id="KW-1185">Reference proteome</keyword>
<keyword evidence="1" id="KW-0167">Capsid protein</keyword>
<evidence type="ECO:0000313" key="1">
    <source>
        <dbReference type="EMBL" id="MEW9501577.1"/>
    </source>
</evidence>
<dbReference type="Proteomes" id="UP001556040">
    <property type="component" value="Unassembled WGS sequence"/>
</dbReference>
<dbReference type="Pfam" id="PF10612">
    <property type="entry name" value="Spore-coat_CotZ"/>
    <property type="match status" value="1"/>
</dbReference>
<keyword evidence="1" id="KW-0946">Virion</keyword>
<dbReference type="RefSeq" id="WP_367779061.1">
    <property type="nucleotide sequence ID" value="NZ_JBFMIA010000004.1"/>
</dbReference>
<comment type="caution">
    <text evidence="1">The sequence shown here is derived from an EMBL/GenBank/DDBJ whole genome shotgun (WGS) entry which is preliminary data.</text>
</comment>
<accession>A0ABV3Q2L5</accession>
<dbReference type="EMBL" id="JBFMIA010000004">
    <property type="protein sequence ID" value="MEW9501577.1"/>
    <property type="molecule type" value="Genomic_DNA"/>
</dbReference>
<name>A0ABV3Q2L5_9BACL</name>
<proteinExistence type="predicted"/>
<dbReference type="InterPro" id="IPR019593">
    <property type="entry name" value="Spore_coat_protein_Z/Y"/>
</dbReference>